<evidence type="ECO:0000259" key="1">
    <source>
        <dbReference type="Pfam" id="PF12697"/>
    </source>
</evidence>
<sequence>MTTFLLIPGADGTTWLWHLLVPALDRRGHSAVAVALPPEPTADLGAYADAAVAACEDRDEVVVVAQSLGAFTGPLVCDRVDARALVLLNPMIPSPGETAGDWWQATGHDEARTAHAVAHGRPPEFDVRRDFFHDVPDHITEAAFSSERHDADLETIWNQPWPLDRWPDLPTHVLQGVDDRFFPLELQRRLARERLGMHEIDTMPGGHALALSQPEELADRLVGYAAG</sequence>
<dbReference type="AlphaFoldDB" id="A0A0L6CMM8"/>
<name>A0A0L6CMM8_9MICO</name>
<dbReference type="PANTHER" id="PTHR37017">
    <property type="entry name" value="AB HYDROLASE-1 DOMAIN-CONTAINING PROTEIN-RELATED"/>
    <property type="match status" value="1"/>
</dbReference>
<proteinExistence type="predicted"/>
<dbReference type="Gene3D" id="3.40.50.1820">
    <property type="entry name" value="alpha/beta hydrolase"/>
    <property type="match status" value="1"/>
</dbReference>
<dbReference type="Pfam" id="PF12697">
    <property type="entry name" value="Abhydrolase_6"/>
    <property type="match status" value="1"/>
</dbReference>
<evidence type="ECO:0000313" key="2">
    <source>
        <dbReference type="EMBL" id="KNX38979.1"/>
    </source>
</evidence>
<reference evidence="3" key="1">
    <citation type="submission" date="2015-03" db="EMBL/GenBank/DDBJ databases">
        <title>Luteipulveratus halotolerans sp. nov., a novel actinobacterium (Dermacoccaceae) from Sarawak, Malaysia.</title>
        <authorList>
            <person name="Juboi H."/>
            <person name="Basik A."/>
            <person name="Shamsul S.S."/>
            <person name="Arnold P."/>
            <person name="Schmitt E.K."/>
            <person name="Sanglier J.-J."/>
            <person name="Yeo T."/>
        </authorList>
    </citation>
    <scope>NUCLEOTIDE SEQUENCE [LARGE SCALE GENOMIC DNA]</scope>
    <source>
        <strain evidence="3">C296001</strain>
    </source>
</reference>
<organism evidence="2 3">
    <name type="scientific">Luteipulveratus halotolerans</name>
    <dbReference type="NCBI Taxonomy" id="1631356"/>
    <lineage>
        <taxon>Bacteria</taxon>
        <taxon>Bacillati</taxon>
        <taxon>Actinomycetota</taxon>
        <taxon>Actinomycetes</taxon>
        <taxon>Micrococcales</taxon>
        <taxon>Dermacoccaceae</taxon>
        <taxon>Luteipulveratus</taxon>
    </lineage>
</organism>
<keyword evidence="3" id="KW-1185">Reference proteome</keyword>
<dbReference type="Proteomes" id="UP000037397">
    <property type="component" value="Unassembled WGS sequence"/>
</dbReference>
<gene>
    <name evidence="2" type="ORF">VV01_20565</name>
</gene>
<dbReference type="OrthoDB" id="9773549at2"/>
<dbReference type="InterPro" id="IPR029058">
    <property type="entry name" value="AB_hydrolase_fold"/>
</dbReference>
<dbReference type="EMBL" id="LAIR01000002">
    <property type="protein sequence ID" value="KNX38979.1"/>
    <property type="molecule type" value="Genomic_DNA"/>
</dbReference>
<dbReference type="RefSeq" id="WP_050672064.1">
    <property type="nucleotide sequence ID" value="NZ_LAIR01000002.1"/>
</dbReference>
<accession>A0A0L6CMM8</accession>
<dbReference type="GO" id="GO:0016787">
    <property type="term" value="F:hydrolase activity"/>
    <property type="evidence" value="ECO:0007669"/>
    <property type="project" value="UniProtKB-KW"/>
</dbReference>
<protein>
    <submittedName>
        <fullName evidence="2">Alpha/beta hydrolase</fullName>
    </submittedName>
</protein>
<keyword evidence="2" id="KW-0378">Hydrolase</keyword>
<dbReference type="InterPro" id="IPR000073">
    <property type="entry name" value="AB_hydrolase_1"/>
</dbReference>
<comment type="caution">
    <text evidence="2">The sequence shown here is derived from an EMBL/GenBank/DDBJ whole genome shotgun (WGS) entry which is preliminary data.</text>
</comment>
<dbReference type="PANTHER" id="PTHR37017:SF11">
    <property type="entry name" value="ESTERASE_LIPASE_THIOESTERASE DOMAIN-CONTAINING PROTEIN"/>
    <property type="match status" value="1"/>
</dbReference>
<dbReference type="SUPFAM" id="SSF53474">
    <property type="entry name" value="alpha/beta-Hydrolases"/>
    <property type="match status" value="1"/>
</dbReference>
<evidence type="ECO:0000313" key="3">
    <source>
        <dbReference type="Proteomes" id="UP000037397"/>
    </source>
</evidence>
<feature type="domain" description="AB hydrolase-1" evidence="1">
    <location>
        <begin position="5"/>
        <end position="219"/>
    </location>
</feature>
<dbReference type="STRING" id="1631356.VV01_20565"/>
<dbReference type="InterPro" id="IPR052897">
    <property type="entry name" value="Sec-Metab_Biosynth_Hydrolase"/>
</dbReference>